<evidence type="ECO:0000256" key="1">
    <source>
        <dbReference type="SAM" id="MobiDB-lite"/>
    </source>
</evidence>
<dbReference type="EMBL" id="JARH01000441">
    <property type="protein sequence ID" value="EXF80450.1"/>
    <property type="molecule type" value="Genomic_DNA"/>
</dbReference>
<dbReference type="AlphaFoldDB" id="A0A010QV30"/>
<proteinExistence type="predicted"/>
<evidence type="ECO:0000313" key="2">
    <source>
        <dbReference type="EMBL" id="EXF80450.1"/>
    </source>
</evidence>
<dbReference type="KEGG" id="cfj:CFIO01_08256"/>
<accession>A0A010QV30</accession>
<dbReference type="eggNOG" id="ENOG502T4II">
    <property type="taxonomic scope" value="Eukaryota"/>
</dbReference>
<protein>
    <submittedName>
        <fullName evidence="2">Uncharacterized protein</fullName>
    </submittedName>
</protein>
<organism evidence="2 3">
    <name type="scientific">Colletotrichum fioriniae PJ7</name>
    <dbReference type="NCBI Taxonomy" id="1445577"/>
    <lineage>
        <taxon>Eukaryota</taxon>
        <taxon>Fungi</taxon>
        <taxon>Dikarya</taxon>
        <taxon>Ascomycota</taxon>
        <taxon>Pezizomycotina</taxon>
        <taxon>Sordariomycetes</taxon>
        <taxon>Hypocreomycetidae</taxon>
        <taxon>Glomerellales</taxon>
        <taxon>Glomerellaceae</taxon>
        <taxon>Colletotrichum</taxon>
        <taxon>Colletotrichum acutatum species complex</taxon>
    </lineage>
</organism>
<gene>
    <name evidence="2" type="ORF">CFIO01_08256</name>
</gene>
<dbReference type="OrthoDB" id="4851079at2759"/>
<sequence length="691" mass="78040">MSFPGTTVRARINKFWDPTKDTSLYETKGNHLLLDEGTAGIIRNPAKKIKDRYLEFEVYGREDTRWGLYCNPEKFKDCAIVSVEFLEIGPLLSLSSCKELERSASAAEADERIKMPFERLLVTFFESCKIRNDDLGRAGVSLRQLDMLKKPKKIRSIAKKMVQGFEKMGTLDLFRNGMPSLKDIISRATEVYLLPAEERNNLDNEHVLYITVYYGKDDSSSGNFRAHCFWKMSTKGTEYVNSQRQKIESTVPSRYSVNHYEYMKSFLKEHKGKWAIYPIAKMGKPDPSDDPSWHTWAEQAMIALYDAYHPGMRDMPWEGFNNPATCLPGQVASIFTTIAALVTKSEAFSSFARPSFQASPGPESGLGSGLESGLNWNSPVLELYRVANGLWTGPERIRHENSTSCWLYKGPPCRVEDNGNVKDPDRLAVTFCTRPMPEGVLGTKETIQRLRLPLGKNDGGEWKVKDGDYVIPVVEIAFSSTSNRHPCAYEKFDGVGLFDNFMEVFRVAYRIEYTNADGNLETRYLTQESAVPLPDLSKSHGTKEQRNSMDGNWAQATSVLATFINKWKRGPESVPSTLIDGWPIRLRKVEPDFFTEGLRVATPEKPESDGPKLLSGDKRGKLLDGRSGFETQWYSTSETTWQQPFVIKSRSTSQASEAGQTEKTGDGNVKCKEMCRVVYDSMTALDPEEDI</sequence>
<keyword evidence="3" id="KW-1185">Reference proteome</keyword>
<evidence type="ECO:0000313" key="3">
    <source>
        <dbReference type="Proteomes" id="UP000020467"/>
    </source>
</evidence>
<reference evidence="2 3" key="1">
    <citation type="submission" date="2014-02" db="EMBL/GenBank/DDBJ databases">
        <title>The genome sequence of Colletotrichum fioriniae PJ7.</title>
        <authorList>
            <person name="Baroncelli R."/>
            <person name="Thon M.R."/>
        </authorList>
    </citation>
    <scope>NUCLEOTIDE SEQUENCE [LARGE SCALE GENOMIC DNA]</scope>
    <source>
        <strain evidence="2 3">PJ7</strain>
    </source>
</reference>
<dbReference type="Proteomes" id="UP000020467">
    <property type="component" value="Unassembled WGS sequence"/>
</dbReference>
<name>A0A010QV30_9PEZI</name>
<dbReference type="HOGENOM" id="CLU_398481_0_0_1"/>
<comment type="caution">
    <text evidence="2">The sequence shown here is derived from an EMBL/GenBank/DDBJ whole genome shotgun (WGS) entry which is preliminary data.</text>
</comment>
<feature type="region of interest" description="Disordered" evidence="1">
    <location>
        <begin position="602"/>
        <end position="621"/>
    </location>
</feature>